<evidence type="ECO:0000256" key="6">
    <source>
        <dbReference type="SAM" id="MobiDB-lite"/>
    </source>
</evidence>
<organism evidence="9 10">
    <name type="scientific">Streptomyces ureilyticus</name>
    <dbReference type="NCBI Taxonomy" id="1775131"/>
    <lineage>
        <taxon>Bacteria</taxon>
        <taxon>Bacillati</taxon>
        <taxon>Actinomycetota</taxon>
        <taxon>Actinomycetes</taxon>
        <taxon>Kitasatosporales</taxon>
        <taxon>Streptomycetaceae</taxon>
        <taxon>Streptomyces</taxon>
    </lineage>
</organism>
<dbReference type="InterPro" id="IPR036188">
    <property type="entry name" value="FAD/NAD-bd_sf"/>
</dbReference>
<feature type="domain" description="Alpha-glycerophosphate oxidase C-terminal" evidence="8">
    <location>
        <begin position="423"/>
        <end position="535"/>
    </location>
</feature>
<evidence type="ECO:0000256" key="5">
    <source>
        <dbReference type="ARBA" id="ARBA00023002"/>
    </source>
</evidence>
<dbReference type="RefSeq" id="WP_165341564.1">
    <property type="nucleotide sequence ID" value="NZ_JAAKZX010000077.1"/>
</dbReference>
<evidence type="ECO:0000259" key="7">
    <source>
        <dbReference type="Pfam" id="PF01266"/>
    </source>
</evidence>
<comment type="caution">
    <text evidence="9">The sequence shown here is derived from an EMBL/GenBank/DDBJ whole genome shotgun (WGS) entry which is preliminary data.</text>
</comment>
<keyword evidence="5" id="KW-0560">Oxidoreductase</keyword>
<feature type="region of interest" description="Disordered" evidence="6">
    <location>
        <begin position="1"/>
        <end position="26"/>
    </location>
</feature>
<dbReference type="EMBL" id="JAAKZX010000077">
    <property type="protein sequence ID" value="NGO44993.1"/>
    <property type="molecule type" value="Genomic_DNA"/>
</dbReference>
<dbReference type="InterPro" id="IPR038299">
    <property type="entry name" value="DAO_C_sf"/>
</dbReference>
<comment type="similarity">
    <text evidence="2">Belongs to the FAD-dependent glycerol-3-phosphate dehydrogenase family.</text>
</comment>
<dbReference type="SUPFAM" id="SSF51905">
    <property type="entry name" value="FAD/NAD(P)-binding domain"/>
    <property type="match status" value="1"/>
</dbReference>
<evidence type="ECO:0000313" key="9">
    <source>
        <dbReference type="EMBL" id="NGO44993.1"/>
    </source>
</evidence>
<comment type="cofactor">
    <cofactor evidence="1">
        <name>FAD</name>
        <dbReference type="ChEBI" id="CHEBI:57692"/>
    </cofactor>
</comment>
<sequence length="538" mass="57767">MTSQSTLQSVPALGTRPASGFHPSRAETRERLSKATYDLLVIGGGILGISTAWHAAQSGLRVALVDAGDFAGATSSASSKLLHGGLRYLQTGAVKLVAENHFERRAVSRQVAPHLANPLTFYLPVYKGGPHGAAKLGAGVFAYSALSAFGDGVGHLLSPAKAAQDVPELRTDNLKAVAVYGDDQMNDSRMALMTVRAAVESGAVVLNHAEVTGLRFTRGRVSGAELRDRLDDSEFGVSARLVLNATGPWVDHLRRMENANAAPSIRLSKGAHLVLKRTAPWKAALATPIDKYRITFALPWEDMLLLGTTDEAYEGDPADVAVTEKDIAQILDEAAFSIRDQQLSRDLITYSFAGLRVLPGGPGDTSKARRETVVTEGAGGMLSVAGGKWTTFRHIGRTVMKQLESLPGRPLGEDFEPVSELPKKLPLPGVANPRAVAHRLLVDHPAPGPGMAPDTARHLATHYGSLAFDIARLANDDPDLAERVHPDAPEIWAQVVYARDNEWAETADDVLRRRTTLTIRGLATDEVRGKVQDLLDKK</sequence>
<dbReference type="InterPro" id="IPR031656">
    <property type="entry name" value="DAO_C"/>
</dbReference>
<dbReference type="Pfam" id="PF16901">
    <property type="entry name" value="DAO_C"/>
    <property type="match status" value="1"/>
</dbReference>
<dbReference type="InterPro" id="IPR006076">
    <property type="entry name" value="FAD-dep_OxRdtase"/>
</dbReference>
<evidence type="ECO:0000256" key="4">
    <source>
        <dbReference type="ARBA" id="ARBA00022827"/>
    </source>
</evidence>
<dbReference type="Proteomes" id="UP001518140">
    <property type="component" value="Unassembled WGS sequence"/>
</dbReference>
<keyword evidence="4" id="KW-0274">FAD</keyword>
<dbReference type="PANTHER" id="PTHR11985">
    <property type="entry name" value="GLYCEROL-3-PHOSPHATE DEHYDROGENASE"/>
    <property type="match status" value="1"/>
</dbReference>
<dbReference type="PRINTS" id="PR01001">
    <property type="entry name" value="FADG3PDH"/>
</dbReference>
<proteinExistence type="inferred from homology"/>
<name>A0ABX0DXL0_9ACTN</name>
<keyword evidence="3" id="KW-0285">Flavoprotein</keyword>
<evidence type="ECO:0000313" key="10">
    <source>
        <dbReference type="Proteomes" id="UP001518140"/>
    </source>
</evidence>
<dbReference type="Gene3D" id="3.30.9.10">
    <property type="entry name" value="D-Amino Acid Oxidase, subunit A, domain 2"/>
    <property type="match status" value="1"/>
</dbReference>
<dbReference type="Gene3D" id="3.50.50.60">
    <property type="entry name" value="FAD/NAD(P)-binding domain"/>
    <property type="match status" value="1"/>
</dbReference>
<feature type="domain" description="FAD dependent oxidoreductase" evidence="7">
    <location>
        <begin position="38"/>
        <end position="391"/>
    </location>
</feature>
<reference evidence="9 10" key="1">
    <citation type="submission" date="2020-02" db="EMBL/GenBank/DDBJ databases">
        <title>Whole-genome analyses of novel actinobacteria.</title>
        <authorList>
            <person name="Sahin N."/>
            <person name="Tokatli A."/>
        </authorList>
    </citation>
    <scope>NUCLEOTIDE SEQUENCE [LARGE SCALE GENOMIC DNA]</scope>
    <source>
        <strain evidence="9 10">YC419</strain>
    </source>
</reference>
<evidence type="ECO:0000256" key="3">
    <source>
        <dbReference type="ARBA" id="ARBA00022630"/>
    </source>
</evidence>
<evidence type="ECO:0000256" key="1">
    <source>
        <dbReference type="ARBA" id="ARBA00001974"/>
    </source>
</evidence>
<dbReference type="Gene3D" id="1.10.8.870">
    <property type="entry name" value="Alpha-glycerophosphate oxidase, cap domain"/>
    <property type="match status" value="1"/>
</dbReference>
<dbReference type="InterPro" id="IPR000447">
    <property type="entry name" value="G3P_DH_FAD-dep"/>
</dbReference>
<dbReference type="PANTHER" id="PTHR11985:SF31">
    <property type="entry name" value="GLYCEROL-3-PHOSPHATE DEHYDROGENASE 2"/>
    <property type="match status" value="1"/>
</dbReference>
<gene>
    <name evidence="9" type="ORF">G6048_23475</name>
</gene>
<protein>
    <submittedName>
        <fullName evidence="9">Glycerol-3-phosphate dehydrogenase/oxidase</fullName>
    </submittedName>
</protein>
<dbReference type="Pfam" id="PF01266">
    <property type="entry name" value="DAO"/>
    <property type="match status" value="1"/>
</dbReference>
<keyword evidence="10" id="KW-1185">Reference proteome</keyword>
<accession>A0ABX0DXL0</accession>
<evidence type="ECO:0000259" key="8">
    <source>
        <dbReference type="Pfam" id="PF16901"/>
    </source>
</evidence>
<evidence type="ECO:0000256" key="2">
    <source>
        <dbReference type="ARBA" id="ARBA00007330"/>
    </source>
</evidence>